<dbReference type="InterPro" id="IPR007060">
    <property type="entry name" value="FtsL/DivIC"/>
</dbReference>
<dbReference type="Pfam" id="PF04977">
    <property type="entry name" value="DivIC"/>
    <property type="match status" value="1"/>
</dbReference>
<evidence type="ECO:0000313" key="2">
    <source>
        <dbReference type="EMBL" id="BCJ91037.1"/>
    </source>
</evidence>
<evidence type="ECO:0000256" key="1">
    <source>
        <dbReference type="SAM" id="Coils"/>
    </source>
</evidence>
<dbReference type="KEGG" id="tso:IZ6_17720"/>
<keyword evidence="3" id="KW-1185">Reference proteome</keyword>
<feature type="coiled-coil region" evidence="1">
    <location>
        <begin position="19"/>
        <end position="46"/>
    </location>
</feature>
<evidence type="ECO:0000313" key="3">
    <source>
        <dbReference type="Proteomes" id="UP000515317"/>
    </source>
</evidence>
<name>A0A6S6QSV2_9HYPH</name>
<protein>
    <recommendedName>
        <fullName evidence="4">Septum formation initiator family protein</fullName>
    </recommendedName>
</protein>
<dbReference type="Proteomes" id="UP000515317">
    <property type="component" value="Chromosome"/>
</dbReference>
<gene>
    <name evidence="2" type="ORF">IZ6_17720</name>
</gene>
<evidence type="ECO:0008006" key="4">
    <source>
        <dbReference type="Google" id="ProtNLM"/>
    </source>
</evidence>
<keyword evidence="1" id="KW-0175">Coiled coil</keyword>
<dbReference type="AlphaFoldDB" id="A0A6S6QSV2"/>
<reference evidence="2 3" key="1">
    <citation type="submission" date="2020-08" db="EMBL/GenBank/DDBJ databases">
        <title>Genome sequence of Rhizobiales bacterium strain IZ6.</title>
        <authorList>
            <person name="Nakai R."/>
            <person name="Naganuma T."/>
        </authorList>
    </citation>
    <scope>NUCLEOTIDE SEQUENCE [LARGE SCALE GENOMIC DNA]</scope>
    <source>
        <strain evidence="2 3">IZ6</strain>
    </source>
</reference>
<organism evidence="2 3">
    <name type="scientific">Terrihabitans soli</name>
    <dbReference type="NCBI Taxonomy" id="708113"/>
    <lineage>
        <taxon>Bacteria</taxon>
        <taxon>Pseudomonadati</taxon>
        <taxon>Pseudomonadota</taxon>
        <taxon>Alphaproteobacteria</taxon>
        <taxon>Hyphomicrobiales</taxon>
        <taxon>Terrihabitans</taxon>
    </lineage>
</organism>
<sequence>MIAYFGYHGVHGERGLRAHRNFNAEIAALNTELSGLEAERKALEARVARFAPNSVDKDLLDEEARESLGWLHPNDRVIPLSQ</sequence>
<dbReference type="EMBL" id="AP023361">
    <property type="protein sequence ID" value="BCJ91037.1"/>
    <property type="molecule type" value="Genomic_DNA"/>
</dbReference>
<proteinExistence type="predicted"/>
<accession>A0A6S6QSV2</accession>